<evidence type="ECO:0000256" key="3">
    <source>
        <dbReference type="ARBA" id="ARBA00023004"/>
    </source>
</evidence>
<evidence type="ECO:0000256" key="4">
    <source>
        <dbReference type="ARBA" id="ARBA00038168"/>
    </source>
</evidence>
<dbReference type="GO" id="GO:0046872">
    <property type="term" value="F:metal ion binding"/>
    <property type="evidence" value="ECO:0007669"/>
    <property type="project" value="UniProtKB-KW"/>
</dbReference>
<gene>
    <name evidence="6" type="ORF">ACOF00016_LOCUS11371</name>
</gene>
<dbReference type="InterPro" id="IPR036400">
    <property type="entry name" value="Cyt_B5-like_heme/steroid_sf"/>
</dbReference>
<dbReference type="InterPro" id="IPR050668">
    <property type="entry name" value="Cytochrome_b5"/>
</dbReference>
<organism evidence="6">
    <name type="scientific">Amphora coffeiformis</name>
    <dbReference type="NCBI Taxonomy" id="265554"/>
    <lineage>
        <taxon>Eukaryota</taxon>
        <taxon>Sar</taxon>
        <taxon>Stramenopiles</taxon>
        <taxon>Ochrophyta</taxon>
        <taxon>Bacillariophyta</taxon>
        <taxon>Bacillariophyceae</taxon>
        <taxon>Bacillariophycidae</taxon>
        <taxon>Thalassiophysales</taxon>
        <taxon>Catenulaceae</taxon>
        <taxon>Amphora</taxon>
    </lineage>
</organism>
<dbReference type="SMART" id="SM01117">
    <property type="entry name" value="Cyt-b5"/>
    <property type="match status" value="1"/>
</dbReference>
<evidence type="ECO:0000313" key="6">
    <source>
        <dbReference type="EMBL" id="CAE0414128.1"/>
    </source>
</evidence>
<dbReference type="PANTHER" id="PTHR19359">
    <property type="entry name" value="CYTOCHROME B5"/>
    <property type="match status" value="1"/>
</dbReference>
<keyword evidence="2" id="KW-0479">Metal-binding</keyword>
<dbReference type="EMBL" id="HBIM01014126">
    <property type="protein sequence ID" value="CAE0414128.1"/>
    <property type="molecule type" value="Transcribed_RNA"/>
</dbReference>
<keyword evidence="1" id="KW-0349">Heme</keyword>
<evidence type="ECO:0000256" key="2">
    <source>
        <dbReference type="ARBA" id="ARBA00022723"/>
    </source>
</evidence>
<dbReference type="PANTHER" id="PTHR19359:SF14">
    <property type="entry name" value="CYTOCHROME B5 A"/>
    <property type="match status" value="1"/>
</dbReference>
<feature type="domain" description="Cytochrome b5 heme-binding" evidence="5">
    <location>
        <begin position="255"/>
        <end position="319"/>
    </location>
</feature>
<name>A0A7S3L716_9STRA</name>
<dbReference type="Gene3D" id="1.20.1280.50">
    <property type="match status" value="1"/>
</dbReference>
<proteinExistence type="inferred from homology"/>
<evidence type="ECO:0000259" key="5">
    <source>
        <dbReference type="PROSITE" id="PS50255"/>
    </source>
</evidence>
<dbReference type="Gene3D" id="3.10.120.10">
    <property type="entry name" value="Cytochrome b5-like heme/steroid binding domain"/>
    <property type="match status" value="1"/>
</dbReference>
<comment type="similarity">
    <text evidence="4">Belongs to the cytochrome b5 family.</text>
</comment>
<evidence type="ECO:0000256" key="1">
    <source>
        <dbReference type="ARBA" id="ARBA00022617"/>
    </source>
</evidence>
<dbReference type="GO" id="GO:0020037">
    <property type="term" value="F:heme binding"/>
    <property type="evidence" value="ECO:0007669"/>
    <property type="project" value="TreeGrafter"/>
</dbReference>
<dbReference type="SUPFAM" id="SSF55856">
    <property type="entry name" value="Cytochrome b5-like heme/steroid binding domain"/>
    <property type="match status" value="1"/>
</dbReference>
<dbReference type="Pfam" id="PF00173">
    <property type="entry name" value="Cyt-b5"/>
    <property type="match status" value="1"/>
</dbReference>
<dbReference type="GO" id="GO:0016020">
    <property type="term" value="C:membrane"/>
    <property type="evidence" value="ECO:0007669"/>
    <property type="project" value="TreeGrafter"/>
</dbReference>
<keyword evidence="3" id="KW-0408">Iron</keyword>
<dbReference type="InterPro" id="IPR001199">
    <property type="entry name" value="Cyt_B5-like_heme/steroid-bd"/>
</dbReference>
<dbReference type="SUPFAM" id="SSF81383">
    <property type="entry name" value="F-box domain"/>
    <property type="match status" value="1"/>
</dbReference>
<accession>A0A7S3L716</accession>
<protein>
    <recommendedName>
        <fullName evidence="5">Cytochrome b5 heme-binding domain-containing protein</fullName>
    </recommendedName>
</protein>
<sequence>MEAADDLSEWVCHYGSLYGPQIVLLATLSAITIYRREMSCNHCYAASSRNPRSNMSARKSNSAITSSRTHQWNELKAEHLLDGVGLYYSGASLLPVVMHLLEVYKETELCATTDATEEMLEHAGNFFSGEPFANLLASPRKMPLVARTSLVRDGNKDYELFAGHLPSDLQIHVCSFLHPRDVTNFASVNRACRATVEVDPWSSALWKLLFERDFVWSLKAWDVGRQAKARSDASSILYSKDFYFRFQLAFCDYVLAGQNTAERCLVGLGGDIFDLTPFVLAHPGSPETLLVSAGKDATQFFANVRHSSGALRLAKSLCVVVDASTNRGGVGLKPTRHTDLIQHEEASDLPSRVEAELLDLNELRAGPSAETLRLIRGMFAEERLAAEGRARRSRHGQHPRLTDINVYYDPLERSWKAWYTNPQMEPVFIGQV</sequence>
<dbReference type="PROSITE" id="PS50255">
    <property type="entry name" value="CYTOCHROME_B5_2"/>
    <property type="match status" value="1"/>
</dbReference>
<reference evidence="6" key="1">
    <citation type="submission" date="2021-01" db="EMBL/GenBank/DDBJ databases">
        <authorList>
            <person name="Corre E."/>
            <person name="Pelletier E."/>
            <person name="Niang G."/>
            <person name="Scheremetjew M."/>
            <person name="Finn R."/>
            <person name="Kale V."/>
            <person name="Holt S."/>
            <person name="Cochrane G."/>
            <person name="Meng A."/>
            <person name="Brown T."/>
            <person name="Cohen L."/>
        </authorList>
    </citation>
    <scope>NUCLEOTIDE SEQUENCE</scope>
    <source>
        <strain evidence="6">CCMP127</strain>
    </source>
</reference>
<dbReference type="AlphaFoldDB" id="A0A7S3L716"/>
<dbReference type="InterPro" id="IPR036047">
    <property type="entry name" value="F-box-like_dom_sf"/>
</dbReference>